<dbReference type="Proteomes" id="UP000322545">
    <property type="component" value="Unassembled WGS sequence"/>
</dbReference>
<sequence>MLPRMGAQGTFGQVLDRGKTLGHCISSGDLFFVALVFD</sequence>
<dbReference type="EMBL" id="FRCB01000002">
    <property type="protein sequence ID" value="SHL70667.1"/>
    <property type="molecule type" value="Genomic_DNA"/>
</dbReference>
<proteinExistence type="predicted"/>
<name>A0A1M7CU39_9RHOB</name>
<accession>A0A1M7CU39</accession>
<dbReference type="AlphaFoldDB" id="A0A1M7CU39"/>
<protein>
    <submittedName>
        <fullName evidence="1">Uncharacterized protein</fullName>
    </submittedName>
</protein>
<evidence type="ECO:0000313" key="2">
    <source>
        <dbReference type="Proteomes" id="UP000322545"/>
    </source>
</evidence>
<keyword evidence="2" id="KW-1185">Reference proteome</keyword>
<gene>
    <name evidence="1" type="ORF">SAMN05443432_102299</name>
</gene>
<evidence type="ECO:0000313" key="1">
    <source>
        <dbReference type="EMBL" id="SHL70667.1"/>
    </source>
</evidence>
<reference evidence="1 2" key="1">
    <citation type="submission" date="2016-11" db="EMBL/GenBank/DDBJ databases">
        <authorList>
            <person name="Varghese N."/>
            <person name="Submissions S."/>
        </authorList>
    </citation>
    <scope>NUCLEOTIDE SEQUENCE [LARGE SCALE GENOMIC DNA]</scope>
    <source>
        <strain evidence="1 2">DSM 28249</strain>
    </source>
</reference>
<organism evidence="1 2">
    <name type="scientific">Roseovarius litoreus</name>
    <dbReference type="NCBI Taxonomy" id="1155722"/>
    <lineage>
        <taxon>Bacteria</taxon>
        <taxon>Pseudomonadati</taxon>
        <taxon>Pseudomonadota</taxon>
        <taxon>Alphaproteobacteria</taxon>
        <taxon>Rhodobacterales</taxon>
        <taxon>Roseobacteraceae</taxon>
        <taxon>Roseovarius</taxon>
    </lineage>
</organism>